<dbReference type="EMBL" id="CAJNJA010018181">
    <property type="protein sequence ID" value="CAE7417022.1"/>
    <property type="molecule type" value="Genomic_DNA"/>
</dbReference>
<evidence type="ECO:0000313" key="3">
    <source>
        <dbReference type="EMBL" id="CAE7417022.1"/>
    </source>
</evidence>
<evidence type="ECO:0000256" key="1">
    <source>
        <dbReference type="SAM" id="MobiDB-lite"/>
    </source>
</evidence>
<dbReference type="OrthoDB" id="423901at2759"/>
<protein>
    <submittedName>
        <fullName evidence="3">Mal-A2 protein</fullName>
    </submittedName>
</protein>
<organism evidence="3 4">
    <name type="scientific">Symbiodinium necroappetens</name>
    <dbReference type="NCBI Taxonomy" id="1628268"/>
    <lineage>
        <taxon>Eukaryota</taxon>
        <taxon>Sar</taxon>
        <taxon>Alveolata</taxon>
        <taxon>Dinophyceae</taxon>
        <taxon>Suessiales</taxon>
        <taxon>Symbiodiniaceae</taxon>
        <taxon>Symbiodinium</taxon>
    </lineage>
</organism>
<keyword evidence="4" id="KW-1185">Reference proteome</keyword>
<evidence type="ECO:0000256" key="2">
    <source>
        <dbReference type="SAM" id="Phobius"/>
    </source>
</evidence>
<gene>
    <name evidence="3" type="primary">Mal-A2</name>
    <name evidence="3" type="ORF">SNEC2469_LOCUS11453</name>
</gene>
<feature type="non-terminal residue" evidence="3">
    <location>
        <position position="1"/>
    </location>
</feature>
<keyword evidence="2" id="KW-0472">Membrane</keyword>
<keyword evidence="2" id="KW-0812">Transmembrane</keyword>
<dbReference type="AlphaFoldDB" id="A0A812R2A4"/>
<feature type="compositionally biased region" description="Basic and acidic residues" evidence="1">
    <location>
        <begin position="26"/>
        <end position="39"/>
    </location>
</feature>
<feature type="region of interest" description="Disordered" evidence="1">
    <location>
        <begin position="17"/>
        <end position="54"/>
    </location>
</feature>
<evidence type="ECO:0000313" key="4">
    <source>
        <dbReference type="Proteomes" id="UP000601435"/>
    </source>
</evidence>
<feature type="transmembrane region" description="Helical" evidence="2">
    <location>
        <begin position="265"/>
        <end position="283"/>
    </location>
</feature>
<feature type="transmembrane region" description="Helical" evidence="2">
    <location>
        <begin position="100"/>
        <end position="122"/>
    </location>
</feature>
<reference evidence="3" key="1">
    <citation type="submission" date="2021-02" db="EMBL/GenBank/DDBJ databases">
        <authorList>
            <person name="Dougan E. K."/>
            <person name="Rhodes N."/>
            <person name="Thang M."/>
            <person name="Chan C."/>
        </authorList>
    </citation>
    <scope>NUCLEOTIDE SEQUENCE</scope>
</reference>
<name>A0A812R2A4_9DINO</name>
<comment type="caution">
    <text evidence="3">The sequence shown here is derived from an EMBL/GenBank/DDBJ whole genome shotgun (WGS) entry which is preliminary data.</text>
</comment>
<dbReference type="Proteomes" id="UP000601435">
    <property type="component" value="Unassembled WGS sequence"/>
</dbReference>
<proteinExistence type="predicted"/>
<keyword evidence="2" id="KW-1133">Transmembrane helix</keyword>
<sequence length="300" mass="33321">MSHFLVAGDPETWSLPSESVVQVDLRPGDPEPRRPETRRSGSLSDEGLRGMGSHWASNSTEADFELSFKTSRTLLPSIAQGNPELKEKGILGLAGFLDKVISMVGFGMLFLAAIPVGCYSALGTLRDIRDLEPQLKQFDVERSECFCCSNDHRHPDTGQKLRCDRRLVFHTLKGWYGEAGDSADEHLKRFNSTVQTSLRDKVLEGADSVIFPIRVVACMTVAACAPWFCDSLAWAKAFCLFQEELGPFSAAWRCLAVVTREWSRFFAVFLFPYALVKLCKLGLPLMAKMSQLKASLLVSC</sequence>
<accession>A0A812R2A4</accession>